<accession>G7E2H0</accession>
<reference evidence="2 3" key="1">
    <citation type="journal article" date="2011" name="J. Gen. Appl. Microbiol.">
        <title>Draft genome sequencing of the enigmatic basidiomycete Mixia osmundae.</title>
        <authorList>
            <person name="Nishida H."/>
            <person name="Nagatsuka Y."/>
            <person name="Sugiyama J."/>
        </authorList>
    </citation>
    <scope>NUCLEOTIDE SEQUENCE [LARGE SCALE GENOMIC DNA]</scope>
    <source>
        <strain evidence="3">CBS 9802 / IAM 14324 / JCM 22182 / KY 12970</strain>
    </source>
</reference>
<dbReference type="AlphaFoldDB" id="G7E2H0"/>
<gene>
    <name evidence="2" type="primary">Mo03705</name>
    <name evidence="2" type="ORF">E5Q_03705</name>
</gene>
<organism evidence="2 3">
    <name type="scientific">Mixia osmundae (strain CBS 9802 / IAM 14324 / JCM 22182 / KY 12970)</name>
    <dbReference type="NCBI Taxonomy" id="764103"/>
    <lineage>
        <taxon>Eukaryota</taxon>
        <taxon>Fungi</taxon>
        <taxon>Dikarya</taxon>
        <taxon>Basidiomycota</taxon>
        <taxon>Pucciniomycotina</taxon>
        <taxon>Mixiomycetes</taxon>
        <taxon>Mixiales</taxon>
        <taxon>Mixiaceae</taxon>
        <taxon>Mixia</taxon>
    </lineage>
</organism>
<comment type="caution">
    <text evidence="2">The sequence shown here is derived from an EMBL/GenBank/DDBJ whole genome shotgun (WGS) entry which is preliminary data.</text>
</comment>
<sequence>MRRTIILFNAAGLQICICLWDNAWHVKRLRSLCTMTCVCGSSGRCSVFLFRLFGDPLAFLCSPFGARIRVCLERPLACWGCAILWLCFASFEEFYVGLQASFESREKEASRSRASLGLISRASCSTTLTGAASMLVANVNYSAPTTFLASKPRRARPTLDTQRAEPVLAHTPLLQPASSAVTQAERTQLFFDCFICPILSRGQSAPE</sequence>
<dbReference type="RefSeq" id="XP_014565467.1">
    <property type="nucleotide sequence ID" value="XM_014709981.1"/>
</dbReference>
<keyword evidence="3" id="KW-1185">Reference proteome</keyword>
<protein>
    <submittedName>
        <fullName evidence="2">Uncharacterized protein</fullName>
    </submittedName>
</protein>
<keyword evidence="1" id="KW-0732">Signal</keyword>
<dbReference type="Proteomes" id="UP000009131">
    <property type="component" value="Unassembled WGS sequence"/>
</dbReference>
<feature type="signal peptide" evidence="1">
    <location>
        <begin position="1"/>
        <end position="18"/>
    </location>
</feature>
<name>G7E2H0_MIXOS</name>
<feature type="chain" id="PRO_5009955751" evidence="1">
    <location>
        <begin position="19"/>
        <end position="207"/>
    </location>
</feature>
<dbReference type="EMBL" id="BABT02000110">
    <property type="protein sequence ID" value="GAA97030.1"/>
    <property type="molecule type" value="Genomic_DNA"/>
</dbReference>
<evidence type="ECO:0000313" key="2">
    <source>
        <dbReference type="EMBL" id="GAA97030.1"/>
    </source>
</evidence>
<evidence type="ECO:0000313" key="3">
    <source>
        <dbReference type="Proteomes" id="UP000009131"/>
    </source>
</evidence>
<evidence type="ECO:0000256" key="1">
    <source>
        <dbReference type="SAM" id="SignalP"/>
    </source>
</evidence>
<dbReference type="InParanoid" id="G7E2H0"/>
<proteinExistence type="predicted"/>
<dbReference type="HOGENOM" id="CLU_1326678_0_0_1"/>
<reference evidence="2 3" key="2">
    <citation type="journal article" date="2012" name="Open Biol.">
        <title>Characteristics of nucleosomes and linker DNA regions on the genome of the basidiomycete Mixia osmundae revealed by mono- and dinucleosome mapping.</title>
        <authorList>
            <person name="Nishida H."/>
            <person name="Kondo S."/>
            <person name="Matsumoto T."/>
            <person name="Suzuki Y."/>
            <person name="Yoshikawa H."/>
            <person name="Taylor T.D."/>
            <person name="Sugiyama J."/>
        </authorList>
    </citation>
    <scope>NUCLEOTIDE SEQUENCE [LARGE SCALE GENOMIC DNA]</scope>
    <source>
        <strain evidence="3">CBS 9802 / IAM 14324 / JCM 22182 / KY 12970</strain>
    </source>
</reference>